<comment type="caution">
    <text evidence="10">The sequence shown here is derived from an EMBL/GenBank/DDBJ whole genome shotgun (WGS) entry which is preliminary data.</text>
</comment>
<feature type="compositionally biased region" description="Polar residues" evidence="8">
    <location>
        <begin position="1"/>
        <end position="17"/>
    </location>
</feature>
<dbReference type="GO" id="GO:0015179">
    <property type="term" value="F:L-amino acid transmembrane transporter activity"/>
    <property type="evidence" value="ECO:0007669"/>
    <property type="project" value="TreeGrafter"/>
</dbReference>
<feature type="transmembrane region" description="Helical" evidence="9">
    <location>
        <begin position="179"/>
        <end position="199"/>
    </location>
</feature>
<accession>A0AAV2QCJ0</accession>
<evidence type="ECO:0000313" key="11">
    <source>
        <dbReference type="Proteomes" id="UP001497623"/>
    </source>
</evidence>
<proteinExistence type="inferred from homology"/>
<name>A0AAV2QCJ0_MEGNR</name>
<evidence type="ECO:0000256" key="3">
    <source>
        <dbReference type="ARBA" id="ARBA00022448"/>
    </source>
</evidence>
<dbReference type="EMBL" id="CAXKWB010004775">
    <property type="protein sequence ID" value="CAL4075380.1"/>
    <property type="molecule type" value="Genomic_DNA"/>
</dbReference>
<comment type="similarity">
    <text evidence="2">Belongs to the amino acid-polyamine-organocation (APC) superfamily. L-type amino acid transporter (LAT) (TC 2.A.3.8) family.</text>
</comment>
<gene>
    <name evidence="10" type="ORF">MNOR_LOCUS9765</name>
</gene>
<keyword evidence="7 9" id="KW-0472">Membrane</keyword>
<comment type="subcellular location">
    <subcellularLocation>
        <location evidence="1">Cell membrane</location>
        <topology evidence="1">Multi-pass membrane protein</topology>
    </subcellularLocation>
</comment>
<sequence length="645" mass="70605">MSRNNSNGGSSQPSETSKTLDDDNAASGASRTTSSHYAAVQGRRRYSTFNSDDGDVPVSRIRAHTMIQPQDRRPSVNRSRNRTYSTYSTGAATRHNGFNGITCNSSIGSSTTLLPGAAFAAKLPSRYRTYSTTSSRYRNIGDPRYGEQDNTETTKLIDNYEECEISNEDNVRVELKKSLTLLDGIGVIVGIMIGAGIFVSPKGVVQYSGSVGMALVVWAVSGLLSLVGAICYAELGTMIPKSGGDYIYIYEAFGGLPGFLYIWGSLVIIQPTGNTVMALAFANYIIEPLFKGTQVPEVAISLIALLVILFLTYLNSVSIRGSLKVQDMLGLTKVGALLTIIGVGAWHLGQGNTHNFDNAFHGTNWNVFSLATAFYQGLFSFAGWNCLNFVVEELIDPYKNLPRAILISMPVICSIYFFTNVAYFAVLTKEEIMSSDAVAVSFGSSTLGVMSWTMPLFVACATFSSLNGCVFSGSRLLYASAREGHLPEPLSLISIKYFTPIPALIVMLMTTMLYMITSDIQVLINLVSFAESLFITASIAALLWLRYKQPDRPRPIKVWIVFPVLFFLICLFLDIFPVFERPQELCTAYAMVLSGIPVYYIGMKTKNSNACNGILSRLTRVCQILVEGMPEDSSIQEENGQFNES</sequence>
<dbReference type="Pfam" id="PF13520">
    <property type="entry name" value="AA_permease_2"/>
    <property type="match status" value="1"/>
</dbReference>
<organism evidence="10 11">
    <name type="scientific">Meganyctiphanes norvegica</name>
    <name type="common">Northern krill</name>
    <name type="synonym">Thysanopoda norvegica</name>
    <dbReference type="NCBI Taxonomy" id="48144"/>
    <lineage>
        <taxon>Eukaryota</taxon>
        <taxon>Metazoa</taxon>
        <taxon>Ecdysozoa</taxon>
        <taxon>Arthropoda</taxon>
        <taxon>Crustacea</taxon>
        <taxon>Multicrustacea</taxon>
        <taxon>Malacostraca</taxon>
        <taxon>Eumalacostraca</taxon>
        <taxon>Eucarida</taxon>
        <taxon>Euphausiacea</taxon>
        <taxon>Euphausiidae</taxon>
        <taxon>Meganyctiphanes</taxon>
    </lineage>
</organism>
<dbReference type="FunFam" id="1.20.1740.10:FF:000003">
    <property type="entry name" value="Y+L amino acid transporter 1 isoform X1"/>
    <property type="match status" value="1"/>
</dbReference>
<dbReference type="InterPro" id="IPR002293">
    <property type="entry name" value="AA/rel_permease1"/>
</dbReference>
<evidence type="ECO:0000256" key="5">
    <source>
        <dbReference type="ARBA" id="ARBA00022692"/>
    </source>
</evidence>
<evidence type="ECO:0000256" key="4">
    <source>
        <dbReference type="ARBA" id="ARBA00022475"/>
    </source>
</evidence>
<keyword evidence="6 9" id="KW-1133">Transmembrane helix</keyword>
<feature type="transmembrane region" description="Helical" evidence="9">
    <location>
        <begin position="403"/>
        <end position="426"/>
    </location>
</feature>
<dbReference type="Gene3D" id="1.20.1740.10">
    <property type="entry name" value="Amino acid/polyamine transporter I"/>
    <property type="match status" value="1"/>
</dbReference>
<feature type="transmembrane region" description="Helical" evidence="9">
    <location>
        <begin position="557"/>
        <end position="579"/>
    </location>
</feature>
<dbReference type="InterPro" id="IPR050598">
    <property type="entry name" value="AminoAcid_Transporter"/>
</dbReference>
<dbReference type="AlphaFoldDB" id="A0AAV2QCJ0"/>
<dbReference type="GO" id="GO:0005886">
    <property type="term" value="C:plasma membrane"/>
    <property type="evidence" value="ECO:0007669"/>
    <property type="project" value="UniProtKB-SubCell"/>
</dbReference>
<evidence type="ECO:0008006" key="12">
    <source>
        <dbReference type="Google" id="ProtNLM"/>
    </source>
</evidence>
<evidence type="ECO:0000256" key="8">
    <source>
        <dbReference type="SAM" id="MobiDB-lite"/>
    </source>
</evidence>
<keyword evidence="4" id="KW-1003">Cell membrane</keyword>
<feature type="transmembrane region" description="Helical" evidence="9">
    <location>
        <begin position="456"/>
        <end position="477"/>
    </location>
</feature>
<feature type="transmembrane region" description="Helical" evidence="9">
    <location>
        <begin position="585"/>
        <end position="602"/>
    </location>
</feature>
<feature type="region of interest" description="Disordered" evidence="8">
    <location>
        <begin position="1"/>
        <end position="84"/>
    </location>
</feature>
<feature type="transmembrane region" description="Helical" evidence="9">
    <location>
        <begin position="522"/>
        <end position="545"/>
    </location>
</feature>
<keyword evidence="3" id="KW-0813">Transport</keyword>
<keyword evidence="11" id="KW-1185">Reference proteome</keyword>
<feature type="transmembrane region" description="Helical" evidence="9">
    <location>
        <begin position="328"/>
        <end position="348"/>
    </location>
</feature>
<dbReference type="Proteomes" id="UP001497623">
    <property type="component" value="Unassembled WGS sequence"/>
</dbReference>
<evidence type="ECO:0000256" key="9">
    <source>
        <dbReference type="SAM" id="Phobius"/>
    </source>
</evidence>
<dbReference type="PANTHER" id="PTHR11785:SF240">
    <property type="entry name" value="LD25378P"/>
    <property type="match status" value="1"/>
</dbReference>
<feature type="transmembrane region" description="Helical" evidence="9">
    <location>
        <begin position="368"/>
        <end position="391"/>
    </location>
</feature>
<feature type="transmembrane region" description="Helical" evidence="9">
    <location>
        <begin position="497"/>
        <end position="516"/>
    </location>
</feature>
<evidence type="ECO:0000256" key="6">
    <source>
        <dbReference type="ARBA" id="ARBA00022989"/>
    </source>
</evidence>
<evidence type="ECO:0000313" key="10">
    <source>
        <dbReference type="EMBL" id="CAL4075380.1"/>
    </source>
</evidence>
<feature type="transmembrane region" description="Helical" evidence="9">
    <location>
        <begin position="247"/>
        <end position="269"/>
    </location>
</feature>
<protein>
    <recommendedName>
        <fullName evidence="12">Y+L amino acid transporter 2</fullName>
    </recommendedName>
</protein>
<evidence type="ECO:0000256" key="2">
    <source>
        <dbReference type="ARBA" id="ARBA00007040"/>
    </source>
</evidence>
<reference evidence="10 11" key="1">
    <citation type="submission" date="2024-05" db="EMBL/GenBank/DDBJ databases">
        <authorList>
            <person name="Wallberg A."/>
        </authorList>
    </citation>
    <scope>NUCLEOTIDE SEQUENCE [LARGE SCALE GENOMIC DNA]</scope>
</reference>
<feature type="transmembrane region" description="Helical" evidence="9">
    <location>
        <begin position="211"/>
        <end position="235"/>
    </location>
</feature>
<feature type="transmembrane region" description="Helical" evidence="9">
    <location>
        <begin position="298"/>
        <end position="316"/>
    </location>
</feature>
<evidence type="ECO:0000256" key="7">
    <source>
        <dbReference type="ARBA" id="ARBA00023136"/>
    </source>
</evidence>
<dbReference type="PANTHER" id="PTHR11785">
    <property type="entry name" value="AMINO ACID TRANSPORTER"/>
    <property type="match status" value="1"/>
</dbReference>
<keyword evidence="5 9" id="KW-0812">Transmembrane</keyword>
<evidence type="ECO:0000256" key="1">
    <source>
        <dbReference type="ARBA" id="ARBA00004651"/>
    </source>
</evidence>
<feature type="compositionally biased region" description="Polar residues" evidence="8">
    <location>
        <begin position="27"/>
        <end position="36"/>
    </location>
</feature>